<dbReference type="PANTHER" id="PTHR11228">
    <property type="entry name" value="RADICAL SAM DOMAIN PROTEIN"/>
    <property type="match status" value="1"/>
</dbReference>
<keyword evidence="4" id="KW-0408">Iron</keyword>
<dbReference type="OrthoDB" id="5465176at2"/>
<reference evidence="7 8" key="1">
    <citation type="submission" date="2009-06" db="EMBL/GenBank/DDBJ databases">
        <title>Complete sequence of Desulfovibrio salexigens DSM 2638.</title>
        <authorList>
            <consortium name="US DOE Joint Genome Institute"/>
            <person name="Lucas S."/>
            <person name="Copeland A."/>
            <person name="Lapidus A."/>
            <person name="Glavina del Rio T."/>
            <person name="Tice H."/>
            <person name="Bruce D."/>
            <person name="Goodwin L."/>
            <person name="Pitluck S."/>
            <person name="Munk A.C."/>
            <person name="Brettin T."/>
            <person name="Detter J.C."/>
            <person name="Han C."/>
            <person name="Tapia R."/>
            <person name="Larimer F."/>
            <person name="Land M."/>
            <person name="Hauser L."/>
            <person name="Kyrpides N."/>
            <person name="Anderson I."/>
            <person name="Wall J.D."/>
            <person name="Arkin A.P."/>
            <person name="Dehal P."/>
            <person name="Chivian D."/>
            <person name="Giles B."/>
            <person name="Hazen T.C."/>
        </authorList>
    </citation>
    <scope>NUCLEOTIDE SEQUENCE [LARGE SCALE GENOMIC DNA]</scope>
    <source>
        <strain evidence="8">ATCC 14822 / DSM 2638 / NCIMB 8403 / VKM B-1763</strain>
    </source>
</reference>
<evidence type="ECO:0000256" key="5">
    <source>
        <dbReference type="ARBA" id="ARBA00023014"/>
    </source>
</evidence>
<dbReference type="Pfam" id="PF04055">
    <property type="entry name" value="Radical_SAM"/>
    <property type="match status" value="1"/>
</dbReference>
<dbReference type="InterPro" id="IPR058240">
    <property type="entry name" value="rSAM_sf"/>
</dbReference>
<proteinExistence type="predicted"/>
<dbReference type="PANTHER" id="PTHR11228:SF7">
    <property type="entry name" value="PQQA PEPTIDE CYCLASE"/>
    <property type="match status" value="1"/>
</dbReference>
<dbReference type="GO" id="GO:0046872">
    <property type="term" value="F:metal ion binding"/>
    <property type="evidence" value="ECO:0007669"/>
    <property type="project" value="UniProtKB-KW"/>
</dbReference>
<sequence length="341" mass="39792">MFEIPYVEIHTVDHCNNNCRWCHNYSPFCPEKEYEPRDYFPGLDILNGENFHLGAISLMGGEPFLHSDITRFAFQIYERYKRPMVITSNGFWLSEEAVRAYKDLWQLMSLVKISRYPTIEKRLGGYEEAYRIAMLIKEYNPHVRIQFPQKSIFNKLETFDQPREVKRFCGNSHCMALLRDMTVHRCGAGGYQRFAPEGMLSEGFKNCPHMSYDLKSFDYHDFVLWRSRFPLEACSYCNFSDRTPSVGWKVEKGHKPFNTDYELAYHYNLAKSMVIQENLEDAQRRAEFIRCNYGELPQVDVINGLVASQHGDMAGSLKAFSSALQKDSNNPDAKYFLDLLS</sequence>
<dbReference type="RefSeq" id="WP_012765768.1">
    <property type="nucleotide sequence ID" value="NC_012881.1"/>
</dbReference>
<dbReference type="InterPro" id="IPR050377">
    <property type="entry name" value="Radical_SAM_PqqE_MftC-like"/>
</dbReference>
<dbReference type="KEGG" id="dsa:Desal_0172"/>
<dbReference type="Gene3D" id="3.20.20.70">
    <property type="entry name" value="Aldolase class I"/>
    <property type="match status" value="1"/>
</dbReference>
<feature type="domain" description="Radical SAM core" evidence="6">
    <location>
        <begin position="12"/>
        <end position="105"/>
    </location>
</feature>
<dbReference type="InterPro" id="IPR013785">
    <property type="entry name" value="Aldolase_TIM"/>
</dbReference>
<evidence type="ECO:0000256" key="2">
    <source>
        <dbReference type="ARBA" id="ARBA00022691"/>
    </source>
</evidence>
<keyword evidence="5" id="KW-0411">Iron-sulfur</keyword>
<dbReference type="InterPro" id="IPR007197">
    <property type="entry name" value="rSAM"/>
</dbReference>
<dbReference type="GO" id="GO:0051536">
    <property type="term" value="F:iron-sulfur cluster binding"/>
    <property type="evidence" value="ECO:0007669"/>
    <property type="project" value="UniProtKB-KW"/>
</dbReference>
<evidence type="ECO:0000313" key="7">
    <source>
        <dbReference type="EMBL" id="ACS78242.1"/>
    </source>
</evidence>
<name>C6BVM8_MARSD</name>
<accession>C6BVM8</accession>
<keyword evidence="3" id="KW-0479">Metal-binding</keyword>
<evidence type="ECO:0000259" key="6">
    <source>
        <dbReference type="Pfam" id="PF04055"/>
    </source>
</evidence>
<dbReference type="Proteomes" id="UP000002601">
    <property type="component" value="Chromosome"/>
</dbReference>
<evidence type="ECO:0000256" key="4">
    <source>
        <dbReference type="ARBA" id="ARBA00023004"/>
    </source>
</evidence>
<dbReference type="HOGENOM" id="CLU_862565_0_0_7"/>
<keyword evidence="2" id="KW-0949">S-adenosyl-L-methionine</keyword>
<dbReference type="SFLD" id="SFLDS00029">
    <property type="entry name" value="Radical_SAM"/>
    <property type="match status" value="1"/>
</dbReference>
<keyword evidence="8" id="KW-1185">Reference proteome</keyword>
<dbReference type="SUPFAM" id="SSF102114">
    <property type="entry name" value="Radical SAM enzymes"/>
    <property type="match status" value="1"/>
</dbReference>
<dbReference type="SUPFAM" id="SSF48452">
    <property type="entry name" value="TPR-like"/>
    <property type="match status" value="1"/>
</dbReference>
<dbReference type="InterPro" id="IPR011990">
    <property type="entry name" value="TPR-like_helical_dom_sf"/>
</dbReference>
<dbReference type="GO" id="GO:0003824">
    <property type="term" value="F:catalytic activity"/>
    <property type="evidence" value="ECO:0007669"/>
    <property type="project" value="InterPro"/>
</dbReference>
<dbReference type="AlphaFoldDB" id="C6BVM8"/>
<evidence type="ECO:0000256" key="1">
    <source>
        <dbReference type="ARBA" id="ARBA00001966"/>
    </source>
</evidence>
<comment type="cofactor">
    <cofactor evidence="1">
        <name>[4Fe-4S] cluster</name>
        <dbReference type="ChEBI" id="CHEBI:49883"/>
    </cofactor>
</comment>
<dbReference type="EMBL" id="CP001649">
    <property type="protein sequence ID" value="ACS78242.1"/>
    <property type="molecule type" value="Genomic_DNA"/>
</dbReference>
<dbReference type="eggNOG" id="COG0535">
    <property type="taxonomic scope" value="Bacteria"/>
</dbReference>
<organism evidence="7 8">
    <name type="scientific">Maridesulfovibrio salexigens (strain ATCC 14822 / DSM 2638 / NCIMB 8403 / VKM B-1763)</name>
    <name type="common">Desulfovibrio salexigens</name>
    <dbReference type="NCBI Taxonomy" id="526222"/>
    <lineage>
        <taxon>Bacteria</taxon>
        <taxon>Pseudomonadati</taxon>
        <taxon>Thermodesulfobacteriota</taxon>
        <taxon>Desulfovibrionia</taxon>
        <taxon>Desulfovibrionales</taxon>
        <taxon>Desulfovibrionaceae</taxon>
        <taxon>Maridesulfovibrio</taxon>
    </lineage>
</organism>
<evidence type="ECO:0000256" key="3">
    <source>
        <dbReference type="ARBA" id="ARBA00022723"/>
    </source>
</evidence>
<gene>
    <name evidence="7" type="ordered locus">Desal_0172</name>
</gene>
<dbReference type="CDD" id="cd01335">
    <property type="entry name" value="Radical_SAM"/>
    <property type="match status" value="1"/>
</dbReference>
<dbReference type="STRING" id="526222.Desal_0172"/>
<protein>
    <submittedName>
        <fullName evidence="7">Radical SAM domain protein</fullName>
    </submittedName>
</protein>
<evidence type="ECO:0000313" key="8">
    <source>
        <dbReference type="Proteomes" id="UP000002601"/>
    </source>
</evidence>